<organism evidence="7 8">
    <name type="scientific">Pedosphaera parvula (strain Ellin514)</name>
    <dbReference type="NCBI Taxonomy" id="320771"/>
    <lineage>
        <taxon>Bacteria</taxon>
        <taxon>Pseudomonadati</taxon>
        <taxon>Verrucomicrobiota</taxon>
        <taxon>Pedosphaerae</taxon>
        <taxon>Pedosphaerales</taxon>
        <taxon>Pedosphaeraceae</taxon>
        <taxon>Pedosphaera</taxon>
    </lineage>
</organism>
<comment type="similarity">
    <text evidence="2">Belongs to the autoinducer-2 exporter (AI-2E) (TC 2.A.86) family.</text>
</comment>
<reference evidence="7 8" key="1">
    <citation type="journal article" date="2011" name="J. Bacteriol.">
        <title>Genome sequence of 'Pedosphaera parvula' Ellin514, an aerobic Verrucomicrobial isolate from pasture soil.</title>
        <authorList>
            <person name="Kant R."/>
            <person name="van Passel M.W."/>
            <person name="Sangwan P."/>
            <person name="Palva A."/>
            <person name="Lucas S."/>
            <person name="Copeland A."/>
            <person name="Lapidus A."/>
            <person name="Glavina Del Rio T."/>
            <person name="Dalin E."/>
            <person name="Tice H."/>
            <person name="Bruce D."/>
            <person name="Goodwin L."/>
            <person name="Pitluck S."/>
            <person name="Chertkov O."/>
            <person name="Larimer F.W."/>
            <person name="Land M.L."/>
            <person name="Hauser L."/>
            <person name="Brettin T.S."/>
            <person name="Detter J.C."/>
            <person name="Han S."/>
            <person name="de Vos W.M."/>
            <person name="Janssen P.H."/>
            <person name="Smidt H."/>
        </authorList>
    </citation>
    <scope>NUCLEOTIDE SEQUENCE [LARGE SCALE GENOMIC DNA]</scope>
    <source>
        <strain evidence="7 8">Ellin514</strain>
    </source>
</reference>
<sequence precursor="true">MTSPTRFSYGFLALLLVLVIWLHLAVPLLAVLFSLFVLNKLTFGKHKWLAVVLFILVIAGVSYGAVHFLRAAVVAFPKIAETSIPSVLAWAQSRNIELPFSDYSSLKDLAVDTVREQLHSVGTLARGATSHLVFLLIGAVVAISLFLNSQLDLDRHSHRVKNNLYSLCCEAIAERFFALYQSFSTVMGAQIVISLINTLLTTVFVFIVHLPYGLVVIGVTFLCGLLPVVGNLISNTIIVGVAFTISPRFAFIALIFLIVVHKLEYFLNSKIVGDRIRNPVWLTLLGLLIGEKLMGLPGMILAPVILNYIRVETSQIEVVTPPKE</sequence>
<name>B9XNV3_PEDPL</name>
<keyword evidence="4 6" id="KW-1133">Transmembrane helix</keyword>
<feature type="transmembrane region" description="Helical" evidence="6">
    <location>
        <begin position="280"/>
        <end position="306"/>
    </location>
</feature>
<evidence type="ECO:0008006" key="9">
    <source>
        <dbReference type="Google" id="ProtNLM"/>
    </source>
</evidence>
<dbReference type="EMBL" id="ABOX02000042">
    <property type="protein sequence ID" value="EEF58526.1"/>
    <property type="molecule type" value="Genomic_DNA"/>
</dbReference>
<evidence type="ECO:0000256" key="3">
    <source>
        <dbReference type="ARBA" id="ARBA00022692"/>
    </source>
</evidence>
<feature type="transmembrane region" description="Helical" evidence="6">
    <location>
        <begin position="128"/>
        <end position="147"/>
    </location>
</feature>
<feature type="transmembrane region" description="Helical" evidence="6">
    <location>
        <begin position="237"/>
        <end position="260"/>
    </location>
</feature>
<keyword evidence="8" id="KW-1185">Reference proteome</keyword>
<dbReference type="RefSeq" id="WP_007417489.1">
    <property type="nucleotide sequence ID" value="NZ_ABOX02000042.1"/>
</dbReference>
<evidence type="ECO:0000313" key="7">
    <source>
        <dbReference type="EMBL" id="EEF58526.1"/>
    </source>
</evidence>
<evidence type="ECO:0000256" key="2">
    <source>
        <dbReference type="ARBA" id="ARBA00009773"/>
    </source>
</evidence>
<dbReference type="GO" id="GO:0016020">
    <property type="term" value="C:membrane"/>
    <property type="evidence" value="ECO:0007669"/>
    <property type="project" value="UniProtKB-SubCell"/>
</dbReference>
<dbReference type="STRING" id="320771.Cflav_PD1253"/>
<dbReference type="InterPro" id="IPR002549">
    <property type="entry name" value="AI-2E-like"/>
</dbReference>
<feature type="transmembrane region" description="Helical" evidence="6">
    <location>
        <begin position="48"/>
        <end position="69"/>
    </location>
</feature>
<evidence type="ECO:0000256" key="5">
    <source>
        <dbReference type="ARBA" id="ARBA00023136"/>
    </source>
</evidence>
<feature type="transmembrane region" description="Helical" evidence="6">
    <location>
        <begin position="12"/>
        <end position="36"/>
    </location>
</feature>
<protein>
    <recommendedName>
        <fullName evidence="9">Permease</fullName>
    </recommendedName>
</protein>
<evidence type="ECO:0000256" key="4">
    <source>
        <dbReference type="ARBA" id="ARBA00022989"/>
    </source>
</evidence>
<comment type="caution">
    <text evidence="7">The sequence shown here is derived from an EMBL/GenBank/DDBJ whole genome shotgun (WGS) entry which is preliminary data.</text>
</comment>
<accession>B9XNV3</accession>
<evidence type="ECO:0000256" key="1">
    <source>
        <dbReference type="ARBA" id="ARBA00004141"/>
    </source>
</evidence>
<feature type="transmembrane region" description="Helical" evidence="6">
    <location>
        <begin position="212"/>
        <end position="230"/>
    </location>
</feature>
<dbReference type="Proteomes" id="UP000003688">
    <property type="component" value="Unassembled WGS sequence"/>
</dbReference>
<evidence type="ECO:0000313" key="8">
    <source>
        <dbReference type="Proteomes" id="UP000003688"/>
    </source>
</evidence>
<dbReference type="OrthoDB" id="9793390at2"/>
<dbReference type="Pfam" id="PF01594">
    <property type="entry name" value="AI-2E_transport"/>
    <property type="match status" value="1"/>
</dbReference>
<evidence type="ECO:0000256" key="6">
    <source>
        <dbReference type="SAM" id="Phobius"/>
    </source>
</evidence>
<gene>
    <name evidence="7" type="ORF">Cflav_PD1253</name>
</gene>
<keyword evidence="5 6" id="KW-0472">Membrane</keyword>
<dbReference type="AlphaFoldDB" id="B9XNV3"/>
<proteinExistence type="inferred from homology"/>
<comment type="subcellular location">
    <subcellularLocation>
        <location evidence="1">Membrane</location>
        <topology evidence="1">Multi-pass membrane protein</topology>
    </subcellularLocation>
</comment>
<feature type="transmembrane region" description="Helical" evidence="6">
    <location>
        <begin position="185"/>
        <end position="206"/>
    </location>
</feature>
<keyword evidence="3 6" id="KW-0812">Transmembrane</keyword>